<sequence>MLAIGSFLLACGFAGRSSVNRSAIWAAFGVWIGAFLFHRPLIIPSLLLLAGGVAQIAIRRPTAPSQNLRRRGLIRFWQKVGVFLSAGMTLWRAIESAAVRDPVGFAIQAYAAEVLGLRSPETSDPIADLKDLPELPAILGTIRHGFRHGVDHHLITQQAKDWDARLQFEAQFRQRRDPLWLSVIPALLLLNVLWLFLAPLAQSLSAAWLHL</sequence>
<reference evidence="3" key="1">
    <citation type="submission" date="2011-12" db="EMBL/GenBank/DDBJ databases">
        <title>The complete genome of chromosome of Sulfobacillus acidophilus DSM 10332.</title>
        <authorList>
            <person name="Lucas S."/>
            <person name="Han J."/>
            <person name="Lapidus A."/>
            <person name="Bruce D."/>
            <person name="Goodwin L."/>
            <person name="Pitluck S."/>
            <person name="Peters L."/>
            <person name="Kyrpides N."/>
            <person name="Mavromatis K."/>
            <person name="Ivanova N."/>
            <person name="Mikhailova N."/>
            <person name="Chertkov O."/>
            <person name="Saunders E."/>
            <person name="Detter J.C."/>
            <person name="Tapia R."/>
            <person name="Han C."/>
            <person name="Land M."/>
            <person name="Hauser L."/>
            <person name="Markowitz V."/>
            <person name="Cheng J.-F."/>
            <person name="Hugenholtz P."/>
            <person name="Woyke T."/>
            <person name="Wu D."/>
            <person name="Pukall R."/>
            <person name="Gehrich-Schroeter G."/>
            <person name="Schneider S."/>
            <person name="Klenk H.-P."/>
            <person name="Eisen J.A."/>
        </authorList>
    </citation>
    <scope>NUCLEOTIDE SEQUENCE [LARGE SCALE GENOMIC DNA]</scope>
    <source>
        <strain evidence="3">ATCC 700253 / DSM 10332 / NAL</strain>
    </source>
</reference>
<gene>
    <name evidence="2" type="ordered locus">Sulac_2645</name>
</gene>
<reference evidence="2 3" key="2">
    <citation type="journal article" date="2012" name="Stand. Genomic Sci.">
        <title>Complete genome sequence of the moderately thermophilic mineral-sulfide-oxidizing firmicute Sulfobacillus acidophilus type strain (NAL(T)).</title>
        <authorList>
            <person name="Anderson I."/>
            <person name="Chertkov O."/>
            <person name="Chen A."/>
            <person name="Saunders E."/>
            <person name="Lapidus A."/>
            <person name="Nolan M."/>
            <person name="Lucas S."/>
            <person name="Hammon N."/>
            <person name="Deshpande S."/>
            <person name="Cheng J.F."/>
            <person name="Han C."/>
            <person name="Tapia R."/>
            <person name="Goodwin L.A."/>
            <person name="Pitluck S."/>
            <person name="Liolios K."/>
            <person name="Pagani I."/>
            <person name="Ivanova N."/>
            <person name="Mikhailova N."/>
            <person name="Pati A."/>
            <person name="Palaniappan K."/>
            <person name="Land M."/>
            <person name="Pan C."/>
            <person name="Rohde M."/>
            <person name="Pukall R."/>
            <person name="Goker M."/>
            <person name="Detter J.C."/>
            <person name="Woyke T."/>
            <person name="Bristow J."/>
            <person name="Eisen J.A."/>
            <person name="Markowitz V."/>
            <person name="Hugenholtz P."/>
            <person name="Kyrpides N.C."/>
            <person name="Klenk H.P."/>
            <person name="Mavromatis K."/>
        </authorList>
    </citation>
    <scope>NUCLEOTIDE SEQUENCE [LARGE SCALE GENOMIC DNA]</scope>
    <source>
        <strain evidence="3">ATCC 700253 / DSM 10332 / NAL</strain>
    </source>
</reference>
<dbReference type="HOGENOM" id="CLU_1304347_0_0_9"/>
<dbReference type="EMBL" id="CP003179">
    <property type="protein sequence ID" value="AEW06107.1"/>
    <property type="molecule type" value="Genomic_DNA"/>
</dbReference>
<dbReference type="KEGG" id="sap:Sulac_2645"/>
<name>G8TXA5_SULAD</name>
<keyword evidence="1" id="KW-0472">Membrane</keyword>
<keyword evidence="1" id="KW-0812">Transmembrane</keyword>
<feature type="transmembrane region" description="Helical" evidence="1">
    <location>
        <begin position="37"/>
        <end position="58"/>
    </location>
</feature>
<evidence type="ECO:0000313" key="3">
    <source>
        <dbReference type="Proteomes" id="UP000005439"/>
    </source>
</evidence>
<evidence type="ECO:0000313" key="2">
    <source>
        <dbReference type="EMBL" id="AEW06107.1"/>
    </source>
</evidence>
<dbReference type="STRING" id="679936.Sulac_2645"/>
<dbReference type="PATRIC" id="fig|679936.5.peg.2738"/>
<organism evidence="2 3">
    <name type="scientific">Sulfobacillus acidophilus (strain ATCC 700253 / DSM 10332 / NAL)</name>
    <dbReference type="NCBI Taxonomy" id="679936"/>
    <lineage>
        <taxon>Bacteria</taxon>
        <taxon>Bacillati</taxon>
        <taxon>Bacillota</taxon>
        <taxon>Clostridia</taxon>
        <taxon>Eubacteriales</taxon>
        <taxon>Clostridiales Family XVII. Incertae Sedis</taxon>
        <taxon>Sulfobacillus</taxon>
    </lineage>
</organism>
<dbReference type="AlphaFoldDB" id="G8TXA5"/>
<proteinExistence type="predicted"/>
<feature type="transmembrane region" description="Helical" evidence="1">
    <location>
        <begin position="179"/>
        <end position="201"/>
    </location>
</feature>
<accession>G8TXA5</accession>
<keyword evidence="3" id="KW-1185">Reference proteome</keyword>
<protein>
    <submittedName>
        <fullName evidence="2">Uncharacterized protein</fullName>
    </submittedName>
</protein>
<keyword evidence="1" id="KW-1133">Transmembrane helix</keyword>
<dbReference type="Proteomes" id="UP000005439">
    <property type="component" value="Chromosome"/>
</dbReference>
<evidence type="ECO:0000256" key="1">
    <source>
        <dbReference type="SAM" id="Phobius"/>
    </source>
</evidence>